<dbReference type="Pfam" id="PF11780">
    <property type="entry name" value="DUF3318"/>
    <property type="match status" value="1"/>
</dbReference>
<keyword evidence="2" id="KW-1185">Reference proteome</keyword>
<evidence type="ECO:0000313" key="1">
    <source>
        <dbReference type="EMBL" id="MFG3818457.1"/>
    </source>
</evidence>
<accession>A0ABW7CBD6</accession>
<comment type="caution">
    <text evidence="1">The sequence shown here is derived from an EMBL/GenBank/DDBJ whole genome shotgun (WGS) entry which is preliminary data.</text>
</comment>
<dbReference type="Proteomes" id="UP001604335">
    <property type="component" value="Unassembled WGS sequence"/>
</dbReference>
<reference evidence="2" key="1">
    <citation type="journal article" date="2024" name="Algal Res.">
        <title>Biochemical, toxicological and genomic investigation of a high-biomass producing Limnothrix strain isolated from Italian shallow drinking water reservoir.</title>
        <authorList>
            <person name="Simonazzi M."/>
            <person name="Shishido T.K."/>
            <person name="Delbaje E."/>
            <person name="Wahlsten M."/>
            <person name="Fewer D.P."/>
            <person name="Sivonen K."/>
            <person name="Pezzolesi L."/>
            <person name="Pistocchi R."/>
        </authorList>
    </citation>
    <scope>NUCLEOTIDE SEQUENCE [LARGE SCALE GENOMIC DNA]</scope>
    <source>
        <strain evidence="2">LRLZ20PSL1</strain>
    </source>
</reference>
<dbReference type="InterPro" id="IPR021751">
    <property type="entry name" value="DUF3318"/>
</dbReference>
<dbReference type="EMBL" id="JAZAQF010000075">
    <property type="protein sequence ID" value="MFG3818457.1"/>
    <property type="molecule type" value="Genomic_DNA"/>
</dbReference>
<proteinExistence type="predicted"/>
<sequence length="99" mass="10903">QISQGDALGAVASGGLAGLAGWQIWRNNQRTERELEVDLDAIAVAVRRGYEEPEAARLLLEGIEAVAQLERRPGMEFLELLRCQRLRAIAGLSPLRHES</sequence>
<gene>
    <name evidence="1" type="ORF">VPK24_12470</name>
</gene>
<protein>
    <submittedName>
        <fullName evidence="1">DUF3318 domain-containing protein</fullName>
    </submittedName>
</protein>
<dbReference type="RefSeq" id="WP_393013833.1">
    <property type="nucleotide sequence ID" value="NZ_JAZAQF010000075.1"/>
</dbReference>
<organism evidence="1 2">
    <name type="scientific">Limnothrix redekei LRLZ20PSL1</name>
    <dbReference type="NCBI Taxonomy" id="3112953"/>
    <lineage>
        <taxon>Bacteria</taxon>
        <taxon>Bacillati</taxon>
        <taxon>Cyanobacteriota</taxon>
        <taxon>Cyanophyceae</taxon>
        <taxon>Pseudanabaenales</taxon>
        <taxon>Pseudanabaenaceae</taxon>
        <taxon>Limnothrix</taxon>
    </lineage>
</organism>
<feature type="non-terminal residue" evidence="1">
    <location>
        <position position="1"/>
    </location>
</feature>
<evidence type="ECO:0000313" key="2">
    <source>
        <dbReference type="Proteomes" id="UP001604335"/>
    </source>
</evidence>
<name>A0ABW7CBD6_9CYAN</name>